<name>A0A6G1X6M7_9BACI</name>
<dbReference type="Proteomes" id="UP000480185">
    <property type="component" value="Unassembled WGS sequence"/>
</dbReference>
<keyword evidence="1" id="KW-0472">Membrane</keyword>
<keyword evidence="1" id="KW-0812">Transmembrane</keyword>
<organism evidence="2 3">
    <name type="scientific">Salinibacillus xinjiangensis</name>
    <dbReference type="NCBI Taxonomy" id="1229268"/>
    <lineage>
        <taxon>Bacteria</taxon>
        <taxon>Bacillati</taxon>
        <taxon>Bacillota</taxon>
        <taxon>Bacilli</taxon>
        <taxon>Bacillales</taxon>
        <taxon>Bacillaceae</taxon>
        <taxon>Salinibacillus</taxon>
    </lineage>
</organism>
<sequence length="159" mass="18815">MKKTYQKLSAYLSRCHHHNKGFTLLSVLLSLTIFLVVVPYLSQTLLHFSKIEKYSLEEEISMTTFFHFLQRELYQSENVDATSKTLLMQNDVNELIVIDQYESAIRRRVNFTGHEILLFNVESIFFQKEDIKLEVQVKMLEGNHYERTFYILPSPGEEK</sequence>
<evidence type="ECO:0000256" key="1">
    <source>
        <dbReference type="SAM" id="Phobius"/>
    </source>
</evidence>
<evidence type="ECO:0008006" key="4">
    <source>
        <dbReference type="Google" id="ProtNLM"/>
    </source>
</evidence>
<dbReference type="Pfam" id="PF15980">
    <property type="entry name" value="ComGF"/>
    <property type="match status" value="1"/>
</dbReference>
<protein>
    <recommendedName>
        <fullName evidence="4">Competence protein ComGF</fullName>
    </recommendedName>
</protein>
<keyword evidence="1" id="KW-1133">Transmembrane helix</keyword>
<accession>A0A6G1X6M7</accession>
<dbReference type="AlphaFoldDB" id="A0A6G1X6M7"/>
<proteinExistence type="predicted"/>
<evidence type="ECO:0000313" key="2">
    <source>
        <dbReference type="EMBL" id="MRG86579.1"/>
    </source>
</evidence>
<dbReference type="NCBIfam" id="NF041002">
    <property type="entry name" value="pilin_ComGF"/>
    <property type="match status" value="1"/>
</dbReference>
<dbReference type="OrthoDB" id="2361316at2"/>
<gene>
    <name evidence="2" type="ORF">GH754_09570</name>
</gene>
<dbReference type="EMBL" id="WJNH01000005">
    <property type="protein sequence ID" value="MRG86579.1"/>
    <property type="molecule type" value="Genomic_DNA"/>
</dbReference>
<reference evidence="2 3" key="1">
    <citation type="submission" date="2019-11" db="EMBL/GenBank/DDBJ databases">
        <authorList>
            <person name="Li J."/>
        </authorList>
    </citation>
    <scope>NUCLEOTIDE SEQUENCE [LARGE SCALE GENOMIC DNA]</scope>
    <source>
        <strain evidence="2 3">J4</strain>
    </source>
</reference>
<dbReference type="RefSeq" id="WP_153728482.1">
    <property type="nucleotide sequence ID" value="NZ_WJNH01000005.1"/>
</dbReference>
<comment type="caution">
    <text evidence="2">The sequence shown here is derived from an EMBL/GenBank/DDBJ whole genome shotgun (WGS) entry which is preliminary data.</text>
</comment>
<dbReference type="InterPro" id="IPR016977">
    <property type="entry name" value="ComGF"/>
</dbReference>
<feature type="transmembrane region" description="Helical" evidence="1">
    <location>
        <begin position="21"/>
        <end position="41"/>
    </location>
</feature>
<keyword evidence="3" id="KW-1185">Reference proteome</keyword>
<evidence type="ECO:0000313" key="3">
    <source>
        <dbReference type="Proteomes" id="UP000480185"/>
    </source>
</evidence>